<dbReference type="InterPro" id="IPR027268">
    <property type="entry name" value="Peptidase_M4/M1_CTD_sf"/>
</dbReference>
<evidence type="ECO:0000313" key="2">
    <source>
        <dbReference type="EMBL" id="MFC3120091.1"/>
    </source>
</evidence>
<dbReference type="Pfam" id="PF05299">
    <property type="entry name" value="Peptidase_M61"/>
    <property type="match status" value="1"/>
</dbReference>
<accession>A0ABV7FL34</accession>
<dbReference type="InterPro" id="IPR007963">
    <property type="entry name" value="Peptidase_M61_catalytic"/>
</dbReference>
<dbReference type="SUPFAM" id="SSF50156">
    <property type="entry name" value="PDZ domain-like"/>
    <property type="match status" value="1"/>
</dbReference>
<reference evidence="3" key="1">
    <citation type="journal article" date="2019" name="Int. J. Syst. Evol. Microbiol.">
        <title>The Global Catalogue of Microorganisms (GCM) 10K type strain sequencing project: providing services to taxonomists for standard genome sequencing and annotation.</title>
        <authorList>
            <consortium name="The Broad Institute Genomics Platform"/>
            <consortium name="The Broad Institute Genome Sequencing Center for Infectious Disease"/>
            <person name="Wu L."/>
            <person name="Ma J."/>
        </authorList>
    </citation>
    <scope>NUCLEOTIDE SEQUENCE [LARGE SCALE GENOMIC DNA]</scope>
    <source>
        <strain evidence="3">KCTC 52473</strain>
    </source>
</reference>
<dbReference type="Gene3D" id="1.10.390.10">
    <property type="entry name" value="Neutral Protease Domain 2"/>
    <property type="match status" value="1"/>
</dbReference>
<gene>
    <name evidence="2" type="ORF">ACFOHL_00485</name>
</gene>
<dbReference type="Gene3D" id="2.60.40.3650">
    <property type="match status" value="1"/>
</dbReference>
<dbReference type="EMBL" id="JBHRSW010000004">
    <property type="protein sequence ID" value="MFC3120091.1"/>
    <property type="molecule type" value="Genomic_DNA"/>
</dbReference>
<organism evidence="2 3">
    <name type="scientific">Agaribacter flavus</name>
    <dbReference type="NCBI Taxonomy" id="1902781"/>
    <lineage>
        <taxon>Bacteria</taxon>
        <taxon>Pseudomonadati</taxon>
        <taxon>Pseudomonadota</taxon>
        <taxon>Gammaproteobacteria</taxon>
        <taxon>Alteromonadales</taxon>
        <taxon>Alteromonadaceae</taxon>
        <taxon>Agaribacter</taxon>
    </lineage>
</organism>
<dbReference type="InterPro" id="IPR024191">
    <property type="entry name" value="Peptidase_M61"/>
</dbReference>
<proteinExistence type="predicted"/>
<dbReference type="Pfam" id="PF13180">
    <property type="entry name" value="PDZ_2"/>
    <property type="match status" value="1"/>
</dbReference>
<dbReference type="InterPro" id="IPR001478">
    <property type="entry name" value="PDZ"/>
</dbReference>
<comment type="caution">
    <text evidence="2">The sequence shown here is derived from an EMBL/GenBank/DDBJ whole genome shotgun (WGS) entry which is preliminary data.</text>
</comment>
<dbReference type="PROSITE" id="PS00626">
    <property type="entry name" value="RCC1_2"/>
    <property type="match status" value="1"/>
</dbReference>
<dbReference type="InterPro" id="IPR000408">
    <property type="entry name" value="Reg_chr_condens"/>
</dbReference>
<feature type="domain" description="PDZ" evidence="1">
    <location>
        <begin position="497"/>
        <end position="566"/>
    </location>
</feature>
<evidence type="ECO:0000313" key="3">
    <source>
        <dbReference type="Proteomes" id="UP001595478"/>
    </source>
</evidence>
<dbReference type="SUPFAM" id="SSF55486">
    <property type="entry name" value="Metalloproteases ('zincins'), catalytic domain"/>
    <property type="match status" value="1"/>
</dbReference>
<sequence length="600" mass="67558">MIKYRITPLSISEHLFAVSMVVSAGDRHTVTLSLPSWIPGSYMIRDFAKNLIGLNCANKEVIVTQLDKQTWRVQQSRGLPLGDIQLDYQVFAFDLSVRAAYINDEYAFFNGTSVFLKVVEFEHTEHHVCVDKSHLKSWEKLANAIEIITSMPCVDNSNTTAQTRHFLCSDYLTMVDHPVVIGQFTRASFELDGVTFHAVFTGNHKLNLARICKDLQPICKHHISLFSEIPVSEYWFITLLCKNGFGGLEHTASTILQYAYDALPKPNENDGMEEGYRDFLSLCSHELFHTWHVKRNKPDVYLSPDLSQEVYSPQLWIYEGFTSLYDDLTLARTGLITPEEYCKIVGQNITRLLRNPGRHKQSIEESSFNAWTKFYKQDANSVNHIVSYYLKGGIAALAIDIKIRQLSQQQYNLDHVMQAIWNQFGSKNIGTPDEVIKTICQDTLGLDLSAFIDLTSKTTQDLPLSELLQTIGLSMHLRSRTGNDDKGGIESSGESTRDFGALLNDQTIGCKVTQILDGRAASLAGLQLNDHIIALNGLEVNAKSLMRELNTMDVGTEAQIHILRDGRLLCLSLPVIEAEKDTCYLSINDQSMFAKWLGIA</sequence>
<dbReference type="Gene3D" id="2.30.42.10">
    <property type="match status" value="1"/>
</dbReference>
<keyword evidence="3" id="KW-1185">Reference proteome</keyword>
<evidence type="ECO:0000259" key="1">
    <source>
        <dbReference type="SMART" id="SM00228"/>
    </source>
</evidence>
<dbReference type="Proteomes" id="UP001595478">
    <property type="component" value="Unassembled WGS sequence"/>
</dbReference>
<dbReference type="Pfam" id="PF17899">
    <property type="entry name" value="Peptidase_M61_N"/>
    <property type="match status" value="1"/>
</dbReference>
<protein>
    <submittedName>
        <fullName evidence="2">M61 family metallopeptidase</fullName>
    </submittedName>
</protein>
<dbReference type="InterPro" id="IPR036034">
    <property type="entry name" value="PDZ_sf"/>
</dbReference>
<dbReference type="SMART" id="SM00228">
    <property type="entry name" value="PDZ"/>
    <property type="match status" value="1"/>
</dbReference>
<name>A0ABV7FL34_9ALTE</name>
<dbReference type="InterPro" id="IPR040756">
    <property type="entry name" value="Peptidase_M61_N"/>
</dbReference>
<dbReference type="PIRSF" id="PIRSF016493">
    <property type="entry name" value="Glycyl_aminpptds"/>
    <property type="match status" value="1"/>
</dbReference>
<dbReference type="RefSeq" id="WP_376918234.1">
    <property type="nucleotide sequence ID" value="NZ_JBHRSW010000004.1"/>
</dbReference>